<comment type="similarity">
    <text evidence="1 2">Belongs to the outer membrane factor (OMF) (TC 1.B.17) family.</text>
</comment>
<keyword evidence="2" id="KW-0449">Lipoprotein</keyword>
<proteinExistence type="inferred from homology"/>
<dbReference type="Proteomes" id="UP000509579">
    <property type="component" value="Chromosome"/>
</dbReference>
<comment type="subcellular location">
    <subcellularLocation>
        <location evidence="2">Cell membrane</location>
        <topology evidence="2">Lipid-anchor</topology>
    </subcellularLocation>
</comment>
<dbReference type="PANTHER" id="PTHR30203:SF32">
    <property type="entry name" value="CATION EFFLUX SYSTEM PROTEIN CUSC"/>
    <property type="match status" value="1"/>
</dbReference>
<feature type="signal peptide" evidence="2">
    <location>
        <begin position="1"/>
        <end position="22"/>
    </location>
</feature>
<accession>A0A6N1X6X7</accession>
<dbReference type="GO" id="GO:0015562">
    <property type="term" value="F:efflux transmembrane transporter activity"/>
    <property type="evidence" value="ECO:0007669"/>
    <property type="project" value="InterPro"/>
</dbReference>
<evidence type="ECO:0000313" key="3">
    <source>
        <dbReference type="EMBL" id="QKV54598.1"/>
    </source>
</evidence>
<organism evidence="3 4">
    <name type="scientific">Comamonas antarctica</name>
    <dbReference type="NCBI Taxonomy" id="2743470"/>
    <lineage>
        <taxon>Bacteria</taxon>
        <taxon>Pseudomonadati</taxon>
        <taxon>Pseudomonadota</taxon>
        <taxon>Betaproteobacteria</taxon>
        <taxon>Burkholderiales</taxon>
        <taxon>Comamonadaceae</taxon>
        <taxon>Comamonas</taxon>
    </lineage>
</organism>
<keyword evidence="2" id="KW-0472">Membrane</keyword>
<evidence type="ECO:0000256" key="1">
    <source>
        <dbReference type="ARBA" id="ARBA00007613"/>
    </source>
</evidence>
<evidence type="ECO:0000256" key="2">
    <source>
        <dbReference type="RuleBase" id="RU362097"/>
    </source>
</evidence>
<feature type="chain" id="PRO_5027158923" evidence="2">
    <location>
        <begin position="23"/>
        <end position="480"/>
    </location>
</feature>
<keyword evidence="4" id="KW-1185">Reference proteome</keyword>
<dbReference type="NCBIfam" id="TIGR01845">
    <property type="entry name" value="outer_NodT"/>
    <property type="match status" value="1"/>
</dbReference>
<protein>
    <submittedName>
        <fullName evidence="3">Efflux transporter outer membrane subunit</fullName>
    </submittedName>
</protein>
<dbReference type="RefSeq" id="WP_175505399.1">
    <property type="nucleotide sequence ID" value="NZ_CP054840.1"/>
</dbReference>
<evidence type="ECO:0000313" key="4">
    <source>
        <dbReference type="Proteomes" id="UP000509579"/>
    </source>
</evidence>
<dbReference type="Pfam" id="PF02321">
    <property type="entry name" value="OEP"/>
    <property type="match status" value="2"/>
</dbReference>
<dbReference type="Gene3D" id="1.20.1600.10">
    <property type="entry name" value="Outer membrane efflux proteins (OEP)"/>
    <property type="match status" value="1"/>
</dbReference>
<dbReference type="SUPFAM" id="SSF56954">
    <property type="entry name" value="Outer membrane efflux proteins (OEP)"/>
    <property type="match status" value="1"/>
</dbReference>
<dbReference type="AlphaFoldDB" id="A0A6N1X6X7"/>
<dbReference type="KEGG" id="aant:HUK68_17845"/>
<dbReference type="PANTHER" id="PTHR30203">
    <property type="entry name" value="OUTER MEMBRANE CATION EFFLUX PROTEIN"/>
    <property type="match status" value="1"/>
</dbReference>
<sequence>MINRCTPVALAAALLMAGCSFIPTYERPAAPMPEAYRSAPQGVAPGAQPAAALPWQQFFTDPRLQQLIGLALANNRDLQVAVLNIEQARAQYRITRADQFPTISGGATASRAPDTVNGGYANVFNVGLQTTAWELDFFGRVGALKEQALAQYLATEEGMRATQISLVAAVANAWYTLLANEELLAISRRTLETREASVALTKLRFDAGASSELDYRLAITLTEGARATLALQQRQRALDANALSLLLGQALPAEISASLASTPLNQVPSLAPLPAGLPSDLLIQRPDIRQAEQALIGANANIGAARANFFPRIALTAQVGTASSELSGLFKSGSWGFSLAPSALLPIFDAGRNSANLDAAEVGRRIAVAQYEKTIQTAFREVSDALDSQASLEEQDRAQRAQLEAEVVRLRLSDLRYNNGVASYLDLLDAQRSVFALEQSVVQVRLTQLQNQLQLYKALGGGVTTPTPLAATAQATTSAR</sequence>
<keyword evidence="2" id="KW-0732">Signal</keyword>
<reference evidence="3 4" key="1">
    <citation type="submission" date="2020-06" db="EMBL/GenBank/DDBJ databases">
        <title>Acidovorax antarctica sp. nov., isolated from Corinth ice sheet soil, Antarctic Fields Peninsula.</title>
        <authorList>
            <person name="Xu Q."/>
            <person name="Peng F."/>
        </authorList>
    </citation>
    <scope>NUCLEOTIDE SEQUENCE [LARGE SCALE GENOMIC DNA]</scope>
    <source>
        <strain evidence="3 4">16-35-5</strain>
    </source>
</reference>
<keyword evidence="2" id="KW-0564">Palmitate</keyword>
<gene>
    <name evidence="3" type="ORF">HUK68_17845</name>
</gene>
<dbReference type="InterPro" id="IPR010131">
    <property type="entry name" value="MdtP/NodT-like"/>
</dbReference>
<keyword evidence="2" id="KW-0812">Transmembrane</keyword>
<name>A0A6N1X6X7_9BURK</name>
<dbReference type="Gene3D" id="2.20.200.10">
    <property type="entry name" value="Outer membrane efflux proteins (OEP)"/>
    <property type="match status" value="1"/>
</dbReference>
<dbReference type="PROSITE" id="PS51257">
    <property type="entry name" value="PROKAR_LIPOPROTEIN"/>
    <property type="match status" value="1"/>
</dbReference>
<keyword evidence="2" id="KW-1134">Transmembrane beta strand</keyword>
<dbReference type="InterPro" id="IPR003423">
    <property type="entry name" value="OMP_efflux"/>
</dbReference>
<dbReference type="GO" id="GO:0005886">
    <property type="term" value="C:plasma membrane"/>
    <property type="evidence" value="ECO:0007669"/>
    <property type="project" value="UniProtKB-SubCell"/>
</dbReference>
<dbReference type="EMBL" id="CP054840">
    <property type="protein sequence ID" value="QKV54598.1"/>
    <property type="molecule type" value="Genomic_DNA"/>
</dbReference>